<dbReference type="Pfam" id="PF00400">
    <property type="entry name" value="WD40"/>
    <property type="match status" value="1"/>
</dbReference>
<dbReference type="AlphaFoldDB" id="A0A182RC17"/>
<dbReference type="PANTHER" id="PTHR44411:SF1">
    <property type="entry name" value="THO COMPLEX SUBUNIT 6 HOMOLOG"/>
    <property type="match status" value="1"/>
</dbReference>
<evidence type="ECO:0000256" key="1">
    <source>
        <dbReference type="ARBA" id="ARBA00009728"/>
    </source>
</evidence>
<dbReference type="InterPro" id="IPR001680">
    <property type="entry name" value="WD40_rpt"/>
</dbReference>
<accession>A0A182RC17</accession>
<evidence type="ECO:0000256" key="3">
    <source>
        <dbReference type="PROSITE-ProRule" id="PRU00221"/>
    </source>
</evidence>
<name>A0A182RC17_ANOFN</name>
<evidence type="ECO:0000313" key="4">
    <source>
        <dbReference type="EnsemblMetazoa" id="AFUN003732-PA"/>
    </source>
</evidence>
<reference evidence="4" key="1">
    <citation type="submission" date="2020-05" db="UniProtKB">
        <authorList>
            <consortium name="EnsemblMetazoa"/>
        </authorList>
    </citation>
    <scope>IDENTIFICATION</scope>
    <source>
        <strain evidence="4">FUMOZ</strain>
    </source>
</reference>
<comment type="similarity">
    <text evidence="1">Belongs to the WD repeat THOC6 family.</text>
</comment>
<dbReference type="InterPro" id="IPR042626">
    <property type="entry name" value="THOC6"/>
</dbReference>
<proteinExistence type="inferred from homology"/>
<dbReference type="PROSITE" id="PS50082">
    <property type="entry name" value="WD_REPEATS_2"/>
    <property type="match status" value="1"/>
</dbReference>
<dbReference type="EnsemblMetazoa" id="AFUN003732-RA">
    <property type="protein sequence ID" value="AFUN003732-PA"/>
    <property type="gene ID" value="AFUN003732"/>
</dbReference>
<dbReference type="GO" id="GO:0000346">
    <property type="term" value="C:transcription export complex"/>
    <property type="evidence" value="ECO:0007669"/>
    <property type="project" value="TreeGrafter"/>
</dbReference>
<dbReference type="STRING" id="62324.A0A182RC17"/>
<keyword evidence="2 3" id="KW-0853">WD repeat</keyword>
<dbReference type="VEuPathDB" id="VectorBase:AFUN003732"/>
<dbReference type="InterPro" id="IPR015943">
    <property type="entry name" value="WD40/YVTN_repeat-like_dom_sf"/>
</dbReference>
<evidence type="ECO:0000256" key="2">
    <source>
        <dbReference type="ARBA" id="ARBA00022574"/>
    </source>
</evidence>
<dbReference type="GO" id="GO:0006406">
    <property type="term" value="P:mRNA export from nucleus"/>
    <property type="evidence" value="ECO:0007669"/>
    <property type="project" value="TreeGrafter"/>
</dbReference>
<dbReference type="SUPFAM" id="SSF50978">
    <property type="entry name" value="WD40 repeat-like"/>
    <property type="match status" value="1"/>
</dbReference>
<dbReference type="PANTHER" id="PTHR44411">
    <property type="entry name" value="THO COMPLEX SUBUNIT 6 HOMOLOG"/>
    <property type="match status" value="1"/>
</dbReference>
<organism evidence="4">
    <name type="scientific">Anopheles funestus</name>
    <name type="common">African malaria mosquito</name>
    <dbReference type="NCBI Taxonomy" id="62324"/>
    <lineage>
        <taxon>Eukaryota</taxon>
        <taxon>Metazoa</taxon>
        <taxon>Ecdysozoa</taxon>
        <taxon>Arthropoda</taxon>
        <taxon>Hexapoda</taxon>
        <taxon>Insecta</taxon>
        <taxon>Pterygota</taxon>
        <taxon>Neoptera</taxon>
        <taxon>Endopterygota</taxon>
        <taxon>Diptera</taxon>
        <taxon>Nematocera</taxon>
        <taxon>Culicoidea</taxon>
        <taxon>Culicidae</taxon>
        <taxon>Anophelinae</taxon>
        <taxon>Anopheles</taxon>
    </lineage>
</organism>
<dbReference type="VEuPathDB" id="VectorBase:AFUN2_001269"/>
<dbReference type="InterPro" id="IPR036322">
    <property type="entry name" value="WD40_repeat_dom_sf"/>
</dbReference>
<dbReference type="Gene3D" id="2.130.10.10">
    <property type="entry name" value="YVTN repeat-like/Quinoprotein amine dehydrogenase"/>
    <property type="match status" value="1"/>
</dbReference>
<dbReference type="SMART" id="SM00320">
    <property type="entry name" value="WD40"/>
    <property type="match status" value="2"/>
</dbReference>
<feature type="repeat" description="WD" evidence="3">
    <location>
        <begin position="159"/>
        <end position="198"/>
    </location>
</feature>
<dbReference type="GO" id="GO:0000347">
    <property type="term" value="C:THO complex"/>
    <property type="evidence" value="ECO:0007669"/>
    <property type="project" value="TreeGrafter"/>
</dbReference>
<protein>
    <submittedName>
        <fullName evidence="4">Uncharacterized protein</fullName>
    </submittedName>
</protein>
<sequence>MIDIGRCYYTTIHSQTLSTDGRFLFCGSNFGEIFVFSVERITSSNGTDTSPMELDKLPTIPVQTLAVTDRCPIYSLSFHKDFLIVGLNGEICGYHWSSKSGSIGKKGWTVKLPAPPESADMSEVNYMWLNANDDLLYAGCGDNVLYAVSLEDGKVCREFHGHTDYIHCVTGCANKLATASEDGSILLWDRRQKTSYAKIEPHKKPILQRLEFGRWQGTVSMTEDWLVCGGGPRFSLWHLRSLDCTADFDFPERVHVSGFVDDLIYVGGDCRKFYQYNFNGDVTAEIPTSGSSVYSVALQTEPYRFLAIAGASAQVDVCTNFSYRDIIFKHVCKTLISMLLIFTVENVFELYLFILKSKANNVQNTIDRACYGTLNKLIAKCHSIPWFCAVVGKQ</sequence>